<dbReference type="FunFam" id="3.20.20.70:FF:000019">
    <property type="entry name" value="Delta-aminolevulinic acid dehydratase"/>
    <property type="match status" value="1"/>
</dbReference>
<dbReference type="PROSITE" id="PS00169">
    <property type="entry name" value="D_ALA_DEHYDRATASE"/>
    <property type="match status" value="1"/>
</dbReference>
<dbReference type="Proteomes" id="UP000740329">
    <property type="component" value="Unassembled WGS sequence"/>
</dbReference>
<evidence type="ECO:0000256" key="1">
    <source>
        <dbReference type="ARBA" id="ARBA00004694"/>
    </source>
</evidence>
<dbReference type="AlphaFoldDB" id="A0A8J7RHT8"/>
<dbReference type="PIRSF" id="PIRSF001415">
    <property type="entry name" value="Porphbilin_synth"/>
    <property type="match status" value="1"/>
</dbReference>
<proteinExistence type="inferred from homology"/>
<evidence type="ECO:0000313" key="15">
    <source>
        <dbReference type="EMBL" id="MBP2201146.1"/>
    </source>
</evidence>
<protein>
    <recommendedName>
        <fullName evidence="4 13">Delta-aminolevulinic acid dehydratase</fullName>
        <ecNumber evidence="3 13">4.2.1.24</ecNumber>
    </recommendedName>
</protein>
<evidence type="ECO:0000256" key="13">
    <source>
        <dbReference type="RuleBase" id="RU000515"/>
    </source>
</evidence>
<name>A0A8J7RHT8_METVO</name>
<evidence type="ECO:0000256" key="7">
    <source>
        <dbReference type="ARBA" id="ARBA00023244"/>
    </source>
</evidence>
<sequence>MIIRPRRLRKTQKIRDLVRETDLKVNDLIMPIFIDETLNNDEKKPISSMPNQYRFGIDAAVKECEEIADLGVPAVILFGIPKEKDEIASSGYDDNGGVQEVIRKVKEKLNDDLIIIADVCMCEYTSHGHCGIISKDGEVLNDETLPILAKIALSYAKAGVDIVAPSDMMDGRVYEIRKVLEENNYKNVSIMSYSAKYASAFYGPFRDAADSKPQFGDRKAYQMDIANSREALREIELDIEEGADLLLVKPALPYLDIIRLARDNYNIPVGGYCVSGEYSMIEAAAEKGWLDRKKTVFETLLSIKRAGAEFIITYWAKEVAEWLSKN</sequence>
<keyword evidence="6 13" id="KW-0456">Lyase</keyword>
<feature type="binding site" evidence="11">
    <location>
        <position position="130"/>
    </location>
    <ligand>
        <name>Zn(2+)</name>
        <dbReference type="ChEBI" id="CHEBI:29105"/>
        <note>catalytic</note>
    </ligand>
</feature>
<evidence type="ECO:0000256" key="6">
    <source>
        <dbReference type="ARBA" id="ARBA00023239"/>
    </source>
</evidence>
<keyword evidence="11" id="KW-0479">Metal-binding</keyword>
<feature type="active site" description="Schiff-base intermediate with substrate" evidence="9">
    <location>
        <position position="249"/>
    </location>
</feature>
<accession>A0A8J7RHT8</accession>
<comment type="catalytic activity">
    <reaction evidence="8 13">
        <text>2 5-aminolevulinate = porphobilinogen + 2 H2O + H(+)</text>
        <dbReference type="Rhea" id="RHEA:24064"/>
        <dbReference type="ChEBI" id="CHEBI:15377"/>
        <dbReference type="ChEBI" id="CHEBI:15378"/>
        <dbReference type="ChEBI" id="CHEBI:58126"/>
        <dbReference type="ChEBI" id="CHEBI:356416"/>
        <dbReference type="EC" id="4.2.1.24"/>
    </reaction>
</comment>
<organism evidence="15 16">
    <name type="scientific">Methanococcus voltae</name>
    <dbReference type="NCBI Taxonomy" id="2188"/>
    <lineage>
        <taxon>Archaea</taxon>
        <taxon>Methanobacteriati</taxon>
        <taxon>Methanobacteriota</taxon>
        <taxon>Methanomada group</taxon>
        <taxon>Methanococci</taxon>
        <taxon>Methanococcales</taxon>
        <taxon>Methanococcaceae</taxon>
        <taxon>Methanococcus</taxon>
    </lineage>
</organism>
<keyword evidence="5" id="KW-0350">Heme biosynthesis</keyword>
<dbReference type="GO" id="GO:0008270">
    <property type="term" value="F:zinc ion binding"/>
    <property type="evidence" value="ECO:0007669"/>
    <property type="project" value="TreeGrafter"/>
</dbReference>
<dbReference type="GO" id="GO:0005829">
    <property type="term" value="C:cytosol"/>
    <property type="evidence" value="ECO:0007669"/>
    <property type="project" value="TreeGrafter"/>
</dbReference>
<evidence type="ECO:0000256" key="4">
    <source>
        <dbReference type="ARBA" id="ARBA00020771"/>
    </source>
</evidence>
<feature type="binding site" evidence="11">
    <location>
        <position position="122"/>
    </location>
    <ligand>
        <name>Zn(2+)</name>
        <dbReference type="ChEBI" id="CHEBI:29105"/>
        <note>catalytic</note>
    </ligand>
</feature>
<dbReference type="RefSeq" id="WP_209590606.1">
    <property type="nucleotide sequence ID" value="NZ_JAGGMV010000001.1"/>
</dbReference>
<evidence type="ECO:0000256" key="14">
    <source>
        <dbReference type="RuleBase" id="RU004161"/>
    </source>
</evidence>
<dbReference type="EMBL" id="JAGGMV010000001">
    <property type="protein sequence ID" value="MBP2201146.1"/>
    <property type="molecule type" value="Genomic_DNA"/>
</dbReference>
<dbReference type="Pfam" id="PF00490">
    <property type="entry name" value="ALAD"/>
    <property type="match status" value="1"/>
</dbReference>
<feature type="binding site" evidence="12">
    <location>
        <position position="234"/>
    </location>
    <ligand>
        <name>Mg(2+)</name>
        <dbReference type="ChEBI" id="CHEBI:18420"/>
    </ligand>
</feature>
<feature type="binding site" evidence="10">
    <location>
        <position position="206"/>
    </location>
    <ligand>
        <name>5-aminolevulinate</name>
        <dbReference type="ChEBI" id="CHEBI:356416"/>
        <label>1</label>
    </ligand>
</feature>
<evidence type="ECO:0000256" key="10">
    <source>
        <dbReference type="PIRSR" id="PIRSR001415-2"/>
    </source>
</evidence>
<dbReference type="Gene3D" id="3.20.20.70">
    <property type="entry name" value="Aldolase class I"/>
    <property type="match status" value="1"/>
</dbReference>
<dbReference type="CDD" id="cd00384">
    <property type="entry name" value="ALAD_PBGS"/>
    <property type="match status" value="1"/>
</dbReference>
<dbReference type="SUPFAM" id="SSF51569">
    <property type="entry name" value="Aldolase"/>
    <property type="match status" value="1"/>
</dbReference>
<dbReference type="InterPro" id="IPR001731">
    <property type="entry name" value="ALAD"/>
</dbReference>
<dbReference type="PANTHER" id="PTHR11458">
    <property type="entry name" value="DELTA-AMINOLEVULINIC ACID DEHYDRATASE"/>
    <property type="match status" value="1"/>
</dbReference>
<feature type="binding site" evidence="10">
    <location>
        <position position="275"/>
    </location>
    <ligand>
        <name>5-aminolevulinate</name>
        <dbReference type="ChEBI" id="CHEBI:356416"/>
        <label>2</label>
    </ligand>
</feature>
<evidence type="ECO:0000256" key="5">
    <source>
        <dbReference type="ARBA" id="ARBA00023133"/>
    </source>
</evidence>
<evidence type="ECO:0000256" key="3">
    <source>
        <dbReference type="ARBA" id="ARBA00012053"/>
    </source>
</evidence>
<evidence type="ECO:0000256" key="11">
    <source>
        <dbReference type="PIRSR" id="PIRSR001415-3"/>
    </source>
</evidence>
<dbReference type="GO" id="GO:0006782">
    <property type="term" value="P:protoporphyrinogen IX biosynthetic process"/>
    <property type="evidence" value="ECO:0007669"/>
    <property type="project" value="UniProtKB-UniPathway"/>
</dbReference>
<feature type="binding site" evidence="10">
    <location>
        <position position="218"/>
    </location>
    <ligand>
        <name>5-aminolevulinate</name>
        <dbReference type="ChEBI" id="CHEBI:356416"/>
        <label>1</label>
    </ligand>
</feature>
<dbReference type="GO" id="GO:0004655">
    <property type="term" value="F:porphobilinogen synthase activity"/>
    <property type="evidence" value="ECO:0007669"/>
    <property type="project" value="UniProtKB-EC"/>
</dbReference>
<feature type="binding site" evidence="10">
    <location>
        <position position="314"/>
    </location>
    <ligand>
        <name>5-aminolevulinate</name>
        <dbReference type="ChEBI" id="CHEBI:356416"/>
        <label>2</label>
    </ligand>
</feature>
<evidence type="ECO:0000313" key="16">
    <source>
        <dbReference type="Proteomes" id="UP000740329"/>
    </source>
</evidence>
<feature type="binding site" evidence="11">
    <location>
        <position position="120"/>
    </location>
    <ligand>
        <name>Zn(2+)</name>
        <dbReference type="ChEBI" id="CHEBI:29105"/>
        <note>catalytic</note>
    </ligand>
</feature>
<keyword evidence="7 13" id="KW-0627">Porphyrin biosynthesis</keyword>
<dbReference type="PANTHER" id="PTHR11458:SF0">
    <property type="entry name" value="DELTA-AMINOLEVULINIC ACID DEHYDRATASE"/>
    <property type="match status" value="1"/>
</dbReference>
<evidence type="ECO:0000256" key="9">
    <source>
        <dbReference type="PIRSR" id="PIRSR001415-1"/>
    </source>
</evidence>
<evidence type="ECO:0000256" key="8">
    <source>
        <dbReference type="ARBA" id="ARBA00047651"/>
    </source>
</evidence>
<comment type="similarity">
    <text evidence="2 14">Belongs to the ALAD family.</text>
</comment>
<comment type="pathway">
    <text evidence="1">Porphyrin-containing compound metabolism; protoporphyrin-IX biosynthesis; coproporphyrinogen-III from 5-aminolevulinate: step 1/4.</text>
</comment>
<keyword evidence="12" id="KW-0460">Magnesium</keyword>
<comment type="caution">
    <text evidence="15">The sequence shown here is derived from an EMBL/GenBank/DDBJ whole genome shotgun (WGS) entry which is preliminary data.</text>
</comment>
<dbReference type="PRINTS" id="PR00144">
    <property type="entry name" value="DALDHYDRTASE"/>
</dbReference>
<dbReference type="SMART" id="SM01004">
    <property type="entry name" value="ALAD"/>
    <property type="match status" value="1"/>
</dbReference>
<dbReference type="EC" id="4.2.1.24" evidence="3 13"/>
<keyword evidence="11" id="KW-0862">Zinc</keyword>
<dbReference type="NCBIfam" id="NF006762">
    <property type="entry name" value="PRK09283.1"/>
    <property type="match status" value="1"/>
</dbReference>
<evidence type="ECO:0000256" key="12">
    <source>
        <dbReference type="PIRSR" id="PIRSR001415-5"/>
    </source>
</evidence>
<comment type="subunit">
    <text evidence="13">Homooctamer.</text>
</comment>
<evidence type="ECO:0000256" key="2">
    <source>
        <dbReference type="ARBA" id="ARBA00008055"/>
    </source>
</evidence>
<dbReference type="InterPro" id="IPR030656">
    <property type="entry name" value="ALAD_AS"/>
</dbReference>
<dbReference type="UniPathway" id="UPA00251">
    <property type="reaction ID" value="UER00318"/>
</dbReference>
<reference evidence="15" key="1">
    <citation type="submission" date="2021-03" db="EMBL/GenBank/DDBJ databases">
        <title>Genomic Encyclopedia of Type Strains, Phase IV (KMG-V): Genome sequencing to study the core and pangenomes of soil and plant-associated prokaryotes.</title>
        <authorList>
            <person name="Whitman W."/>
        </authorList>
    </citation>
    <scope>NUCLEOTIDE SEQUENCE</scope>
    <source>
        <strain evidence="15">C4</strain>
    </source>
</reference>
<feature type="active site" description="Schiff-base intermediate with substrate" evidence="9">
    <location>
        <position position="196"/>
    </location>
</feature>
<dbReference type="InterPro" id="IPR013785">
    <property type="entry name" value="Aldolase_TIM"/>
</dbReference>
<gene>
    <name evidence="15" type="ORF">J3E07_000544</name>
</gene>